<dbReference type="EMBL" id="ML739158">
    <property type="protein sequence ID" value="KAE8351703.1"/>
    <property type="molecule type" value="Genomic_DNA"/>
</dbReference>
<keyword evidence="3" id="KW-1185">Reference proteome</keyword>
<proteinExistence type="predicted"/>
<reference evidence="3" key="1">
    <citation type="submission" date="2019-04" db="EMBL/GenBank/DDBJ databases">
        <title>Friends and foes A comparative genomics studyof 23 Aspergillus species from section Flavi.</title>
        <authorList>
            <consortium name="DOE Joint Genome Institute"/>
            <person name="Kjaerbolling I."/>
            <person name="Vesth T."/>
            <person name="Frisvad J.C."/>
            <person name="Nybo J.L."/>
            <person name="Theobald S."/>
            <person name="Kildgaard S."/>
            <person name="Isbrandt T."/>
            <person name="Kuo A."/>
            <person name="Sato A."/>
            <person name="Lyhne E.K."/>
            <person name="Kogle M.E."/>
            <person name="Wiebenga A."/>
            <person name="Kun R.S."/>
            <person name="Lubbers R.J."/>
            <person name="Makela M.R."/>
            <person name="Barry K."/>
            <person name="Chovatia M."/>
            <person name="Clum A."/>
            <person name="Daum C."/>
            <person name="Haridas S."/>
            <person name="He G."/>
            <person name="LaButti K."/>
            <person name="Lipzen A."/>
            <person name="Mondo S."/>
            <person name="Riley R."/>
            <person name="Salamov A."/>
            <person name="Simmons B.A."/>
            <person name="Magnuson J.K."/>
            <person name="Henrissat B."/>
            <person name="Mortensen U.H."/>
            <person name="Larsen T.O."/>
            <person name="Devries R.P."/>
            <person name="Grigoriev I.V."/>
            <person name="Machida M."/>
            <person name="Baker S.E."/>
            <person name="Andersen M.R."/>
        </authorList>
    </citation>
    <scope>NUCLEOTIDE SEQUENCE [LARGE SCALE GENOMIC DNA]</scope>
    <source>
        <strain evidence="3">CBS 553.77</strain>
    </source>
</reference>
<feature type="region of interest" description="Disordered" evidence="1">
    <location>
        <begin position="65"/>
        <end position="130"/>
    </location>
</feature>
<protein>
    <submittedName>
        <fullName evidence="2">Uncharacterized protein</fullName>
    </submittedName>
</protein>
<evidence type="ECO:0000313" key="3">
    <source>
        <dbReference type="Proteomes" id="UP000327118"/>
    </source>
</evidence>
<dbReference type="Proteomes" id="UP000327118">
    <property type="component" value="Unassembled WGS sequence"/>
</dbReference>
<dbReference type="OrthoDB" id="5426563at2759"/>
<accession>A0A5N6Z3P4</accession>
<feature type="compositionally biased region" description="Polar residues" evidence="1">
    <location>
        <begin position="78"/>
        <end position="88"/>
    </location>
</feature>
<evidence type="ECO:0000256" key="1">
    <source>
        <dbReference type="SAM" id="MobiDB-lite"/>
    </source>
</evidence>
<feature type="compositionally biased region" description="Basic and acidic residues" evidence="1">
    <location>
        <begin position="90"/>
        <end position="102"/>
    </location>
</feature>
<organism evidence="2 3">
    <name type="scientific">Aspergillus coremiiformis</name>
    <dbReference type="NCBI Taxonomy" id="138285"/>
    <lineage>
        <taxon>Eukaryota</taxon>
        <taxon>Fungi</taxon>
        <taxon>Dikarya</taxon>
        <taxon>Ascomycota</taxon>
        <taxon>Pezizomycotina</taxon>
        <taxon>Eurotiomycetes</taxon>
        <taxon>Eurotiomycetidae</taxon>
        <taxon>Eurotiales</taxon>
        <taxon>Aspergillaceae</taxon>
        <taxon>Aspergillus</taxon>
        <taxon>Aspergillus subgen. Circumdati</taxon>
    </lineage>
</organism>
<name>A0A5N6Z3P4_9EURO</name>
<evidence type="ECO:0000313" key="2">
    <source>
        <dbReference type="EMBL" id="KAE8351703.1"/>
    </source>
</evidence>
<sequence>MNFPPLEELVQFGRRRKLTEADRERLKSDNQVLREGPLFRRDFRRDMTPSEGETIDGLEIRINGKRAGGGGGVAAEDAQQNNVSSQSMLLDREDPLPREQRISDVLSEDMPSEYSSVLPDYHSSRTSLLSSPSNIWISQSRYRSGSLSD</sequence>
<gene>
    <name evidence="2" type="ORF">BDV28DRAFT_15118</name>
</gene>
<dbReference type="AlphaFoldDB" id="A0A5N6Z3P4"/>